<comment type="caution">
    <text evidence="3">The sequence shown here is derived from an EMBL/GenBank/DDBJ whole genome shotgun (WGS) entry which is preliminary data.</text>
</comment>
<keyword evidence="1" id="KW-0233">DNA recombination</keyword>
<name>A0A9P7RP95_9AGAR</name>
<dbReference type="RefSeq" id="XP_043003621.1">
    <property type="nucleotide sequence ID" value="XM_043158277.1"/>
</dbReference>
<sequence>MANHSKTDGDAANPTTTSISSIHVTSLNTVTTVFAGLQKVVLEYDPADEAFLNTVTDDLDGEREALEEARDGGHGSDQASVVNPPRQDIVGGVSSSSVVPIEDDDGDGDVVMVNAKSTDKPDLGVIKEFSKGVSDGTLAGYLSLIKQLEKWIQEHDLIPKDETFFRADPHEDAPSMIAAWIMDSCDTVKLDGTVRPKSEVRKSYSHAQKMRAAATFGFGHLHSLGNVTWQQSEVTGKMRGNPSVSQQVSLYMISLHRRKVKAGEEATSARAITADIIQKMYNHNVQKELWNPPPPQFTRSPQPLPTQKRSEKVFLGPRFRRLLHLAYTIAFLCLLRVDEVLNITFNQVEVVQHENGKTFMYVTLPYRKTAQGHLCPVRAYAEWVDVLGEDVGFIFRKIKEGDRTGPVDEAMTSQQFLEGFRHNLLDIGIDPAPYGTHSFRRGGCQWLSADLRWPYIKICQWGGWSTELTNATIVKYLVSWNDDPMYPREDFFDFDKSGVRCPTCGRSCLCWGR</sequence>
<feature type="region of interest" description="Disordered" evidence="2">
    <location>
        <begin position="66"/>
        <end position="107"/>
    </location>
</feature>
<feature type="compositionally biased region" description="Low complexity" evidence="2">
    <location>
        <begin position="90"/>
        <end position="99"/>
    </location>
</feature>
<dbReference type="GeneID" id="66082205"/>
<dbReference type="Proteomes" id="UP001049176">
    <property type="component" value="Chromosome 9"/>
</dbReference>
<dbReference type="PANTHER" id="PTHR34605">
    <property type="entry name" value="PHAGE_INTEGRASE DOMAIN-CONTAINING PROTEIN"/>
    <property type="match status" value="1"/>
</dbReference>
<proteinExistence type="predicted"/>
<dbReference type="Gene3D" id="1.10.443.10">
    <property type="entry name" value="Intergrase catalytic core"/>
    <property type="match status" value="1"/>
</dbReference>
<protein>
    <recommendedName>
        <fullName evidence="5">Tyr recombinase domain-containing protein</fullName>
    </recommendedName>
</protein>
<evidence type="ECO:0000256" key="2">
    <source>
        <dbReference type="SAM" id="MobiDB-lite"/>
    </source>
</evidence>
<evidence type="ECO:0000256" key="1">
    <source>
        <dbReference type="ARBA" id="ARBA00023172"/>
    </source>
</evidence>
<dbReference type="GO" id="GO:0015074">
    <property type="term" value="P:DNA integration"/>
    <property type="evidence" value="ECO:0007669"/>
    <property type="project" value="InterPro"/>
</dbReference>
<dbReference type="EMBL" id="CM032189">
    <property type="protein sequence ID" value="KAG7087150.1"/>
    <property type="molecule type" value="Genomic_DNA"/>
</dbReference>
<reference evidence="3" key="1">
    <citation type="journal article" date="2021" name="Genome Biol. Evol.">
        <title>The assembled and annotated genome of the fairy-ring fungus Marasmius oreades.</title>
        <authorList>
            <person name="Hiltunen M."/>
            <person name="Ament-Velasquez S.L."/>
            <person name="Johannesson H."/>
        </authorList>
    </citation>
    <scope>NUCLEOTIDE SEQUENCE</scope>
    <source>
        <strain evidence="3">03SP1</strain>
    </source>
</reference>
<evidence type="ECO:0000313" key="3">
    <source>
        <dbReference type="EMBL" id="KAG7087150.1"/>
    </source>
</evidence>
<dbReference type="AlphaFoldDB" id="A0A9P7RP95"/>
<dbReference type="SUPFAM" id="SSF56349">
    <property type="entry name" value="DNA breaking-rejoining enzymes"/>
    <property type="match status" value="1"/>
</dbReference>
<dbReference type="InterPro" id="IPR013762">
    <property type="entry name" value="Integrase-like_cat_sf"/>
</dbReference>
<organism evidence="3 4">
    <name type="scientific">Marasmius oreades</name>
    <name type="common">fairy-ring Marasmius</name>
    <dbReference type="NCBI Taxonomy" id="181124"/>
    <lineage>
        <taxon>Eukaryota</taxon>
        <taxon>Fungi</taxon>
        <taxon>Dikarya</taxon>
        <taxon>Basidiomycota</taxon>
        <taxon>Agaricomycotina</taxon>
        <taxon>Agaricomycetes</taxon>
        <taxon>Agaricomycetidae</taxon>
        <taxon>Agaricales</taxon>
        <taxon>Marasmiineae</taxon>
        <taxon>Marasmiaceae</taxon>
        <taxon>Marasmius</taxon>
    </lineage>
</organism>
<dbReference type="KEGG" id="more:E1B28_013130"/>
<dbReference type="PANTHER" id="PTHR34605:SF4">
    <property type="entry name" value="DNA ADENINE METHYLTRANSFERASE"/>
    <property type="match status" value="1"/>
</dbReference>
<evidence type="ECO:0000313" key="4">
    <source>
        <dbReference type="Proteomes" id="UP001049176"/>
    </source>
</evidence>
<dbReference type="InterPro" id="IPR011010">
    <property type="entry name" value="DNA_brk_join_enz"/>
</dbReference>
<gene>
    <name evidence="3" type="ORF">E1B28_013130</name>
</gene>
<accession>A0A9P7RP95</accession>
<dbReference type="OrthoDB" id="3163890at2759"/>
<dbReference type="GO" id="GO:0006310">
    <property type="term" value="P:DNA recombination"/>
    <property type="evidence" value="ECO:0007669"/>
    <property type="project" value="UniProtKB-KW"/>
</dbReference>
<evidence type="ECO:0008006" key="5">
    <source>
        <dbReference type="Google" id="ProtNLM"/>
    </source>
</evidence>
<dbReference type="GO" id="GO:0003677">
    <property type="term" value="F:DNA binding"/>
    <property type="evidence" value="ECO:0007669"/>
    <property type="project" value="InterPro"/>
</dbReference>
<keyword evidence="4" id="KW-1185">Reference proteome</keyword>
<dbReference type="InterPro" id="IPR052925">
    <property type="entry name" value="Phage_Integrase-like_Recomb"/>
</dbReference>